<feature type="transmembrane region" description="Helical" evidence="1">
    <location>
        <begin position="81"/>
        <end position="99"/>
    </location>
</feature>
<protein>
    <submittedName>
        <fullName evidence="2">F0F1-ATPase subunit</fullName>
    </submittedName>
</protein>
<dbReference type="EMBL" id="CP002480">
    <property type="protein sequence ID" value="ADW69565.1"/>
    <property type="molecule type" value="Genomic_DNA"/>
</dbReference>
<keyword evidence="1" id="KW-0812">Transmembrane</keyword>
<dbReference type="InterPro" id="IPR011744">
    <property type="entry name" value="ATPase_gene1"/>
</dbReference>
<feature type="transmembrane region" description="Helical" evidence="1">
    <location>
        <begin position="50"/>
        <end position="69"/>
    </location>
</feature>
<dbReference type="KEGG" id="acm:AciX9_2535"/>
<accession>E8WVN6</accession>
<sequence>MSDNEIVPPSIAPGKEDLFAGQIGAKAARKQRALRAGDQGVWFGLGMSGLIGWSVAVPTVLGAALGVWLDDRHPQKFSWTLTLLFAGLIIGCFNAWHWVAQQDASMREENTDE</sequence>
<evidence type="ECO:0000313" key="2">
    <source>
        <dbReference type="EMBL" id="ADW69565.1"/>
    </source>
</evidence>
<gene>
    <name evidence="2" type="ordered locus">AciX9_2535</name>
</gene>
<dbReference type="PaxDb" id="1198114-AciX9_2535"/>
<dbReference type="Proteomes" id="UP000000343">
    <property type="component" value="Chromosome"/>
</dbReference>
<dbReference type="Pfam" id="PF09527">
    <property type="entry name" value="ATPase_gene1"/>
    <property type="match status" value="1"/>
</dbReference>
<dbReference type="NCBIfam" id="TIGR02230">
    <property type="entry name" value="ATPase_gene1"/>
    <property type="match status" value="1"/>
</dbReference>
<dbReference type="HOGENOM" id="CLU_137927_3_0_0"/>
<dbReference type="STRING" id="1198114.AciX9_2535"/>
<dbReference type="eggNOG" id="ENOG5032RTR">
    <property type="taxonomic scope" value="Bacteria"/>
</dbReference>
<dbReference type="AlphaFoldDB" id="E8WVN6"/>
<keyword evidence="3" id="KW-1185">Reference proteome</keyword>
<keyword evidence="1" id="KW-1133">Transmembrane helix</keyword>
<evidence type="ECO:0000256" key="1">
    <source>
        <dbReference type="SAM" id="Phobius"/>
    </source>
</evidence>
<keyword evidence="1" id="KW-0472">Membrane</keyword>
<proteinExistence type="predicted"/>
<evidence type="ECO:0000313" key="3">
    <source>
        <dbReference type="Proteomes" id="UP000000343"/>
    </source>
</evidence>
<dbReference type="OrthoDB" id="466056at2"/>
<dbReference type="InterPro" id="IPR032820">
    <property type="entry name" value="ATPase_put"/>
</dbReference>
<dbReference type="RefSeq" id="WP_013580880.1">
    <property type="nucleotide sequence ID" value="NC_015064.1"/>
</dbReference>
<name>E8WVN6_GRATM</name>
<organism evidence="3">
    <name type="scientific">Granulicella tundricola (strain ATCC BAA-1859 / DSM 23138 / MP5ACTX9)</name>
    <dbReference type="NCBI Taxonomy" id="1198114"/>
    <lineage>
        <taxon>Bacteria</taxon>
        <taxon>Pseudomonadati</taxon>
        <taxon>Acidobacteriota</taxon>
        <taxon>Terriglobia</taxon>
        <taxon>Terriglobales</taxon>
        <taxon>Acidobacteriaceae</taxon>
        <taxon>Granulicella</taxon>
    </lineage>
</organism>
<reference evidence="3" key="1">
    <citation type="submission" date="2011-01" db="EMBL/GenBank/DDBJ databases">
        <title>Complete sequence of chromosome of Acidobacterium sp. MP5ACTX9.</title>
        <authorList>
            <consortium name="US DOE Joint Genome Institute"/>
            <person name="Lucas S."/>
            <person name="Copeland A."/>
            <person name="Lapidus A."/>
            <person name="Cheng J.-F."/>
            <person name="Goodwin L."/>
            <person name="Pitluck S."/>
            <person name="Teshima H."/>
            <person name="Detter J.C."/>
            <person name="Han C."/>
            <person name="Tapia R."/>
            <person name="Land M."/>
            <person name="Hauser L."/>
            <person name="Kyrpides N."/>
            <person name="Ivanova N."/>
            <person name="Ovchinnikova G."/>
            <person name="Pagani I."/>
            <person name="Rawat S.R."/>
            <person name="Mannisto M."/>
            <person name="Haggblom M.M."/>
            <person name="Woyke T."/>
        </authorList>
    </citation>
    <scope>NUCLEOTIDE SEQUENCE [LARGE SCALE GENOMIC DNA]</scope>
    <source>
        <strain evidence="3">MP5ACTX9</strain>
    </source>
</reference>